<comment type="caution">
    <text evidence="1">The sequence shown here is derived from an EMBL/GenBank/DDBJ whole genome shotgun (WGS) entry which is preliminary data.</text>
</comment>
<evidence type="ECO:0000313" key="2">
    <source>
        <dbReference type="Proteomes" id="UP001225933"/>
    </source>
</evidence>
<organism evidence="1 2">
    <name type="scientific">Chryseobacterium gambrini</name>
    <dbReference type="NCBI Taxonomy" id="373672"/>
    <lineage>
        <taxon>Bacteria</taxon>
        <taxon>Pseudomonadati</taxon>
        <taxon>Bacteroidota</taxon>
        <taxon>Flavobacteriia</taxon>
        <taxon>Flavobacteriales</taxon>
        <taxon>Weeksellaceae</taxon>
        <taxon>Chryseobacterium group</taxon>
        <taxon>Chryseobacterium</taxon>
    </lineage>
</organism>
<gene>
    <name evidence="1" type="ORF">QX233_07980</name>
</gene>
<sequence length="226" mass="25157">MGILKEEYVPIADALLTSLARNLAIFQAENHLFNAAYLSVMQSKTDEVRAKETGDALLIQQKQTTKELYTLGKELSKPMKLLNLVFDKAGIKNSLTSEVLKKVNKRNFEGVLMGLKSLKDVVAANNALLTSYGMKADTETVLQNAFDAITTKSNEQSSFQQQRKAFTSANKGIYRELYVYIGDVARLGKIIFQGEQKASEYTLENLIAMVNSSRKNKSIDDTQNKG</sequence>
<dbReference type="Proteomes" id="UP001225933">
    <property type="component" value="Unassembled WGS sequence"/>
</dbReference>
<dbReference type="RefSeq" id="WP_214588302.1">
    <property type="nucleotide sequence ID" value="NZ_JAUHGV010000007.1"/>
</dbReference>
<evidence type="ECO:0000313" key="1">
    <source>
        <dbReference type="EMBL" id="MDN4012391.1"/>
    </source>
</evidence>
<proteinExistence type="predicted"/>
<dbReference type="EMBL" id="JAUHGV010000007">
    <property type="protein sequence ID" value="MDN4012391.1"/>
    <property type="molecule type" value="Genomic_DNA"/>
</dbReference>
<reference evidence="1" key="1">
    <citation type="submission" date="2023-06" db="EMBL/GenBank/DDBJ databases">
        <title>Two Chryseobacterium gambrini strains from China.</title>
        <authorList>
            <person name="Zeng J."/>
            <person name="Wu Y."/>
        </authorList>
    </citation>
    <scope>NUCLEOTIDE SEQUENCE</scope>
    <source>
        <strain evidence="1">SQ219</strain>
    </source>
</reference>
<accession>A0AAJ1VJY4</accession>
<name>A0AAJ1VJY4_9FLAO</name>
<protein>
    <submittedName>
        <fullName evidence="1">Uncharacterized protein</fullName>
    </submittedName>
</protein>
<dbReference type="AlphaFoldDB" id="A0AAJ1VJY4"/>